<evidence type="ECO:0000313" key="2">
    <source>
        <dbReference type="EMBL" id="EFI35878.1"/>
    </source>
</evidence>
<dbReference type="PROSITE" id="PS51257">
    <property type="entry name" value="PROKAR_LIPOPROTEIN"/>
    <property type="match status" value="1"/>
</dbReference>
<feature type="signal peptide" evidence="1">
    <location>
        <begin position="1"/>
        <end position="19"/>
    </location>
</feature>
<feature type="chain" id="PRO_5003088246" description="Lipoprotein" evidence="1">
    <location>
        <begin position="20"/>
        <end position="227"/>
    </location>
</feature>
<comment type="caution">
    <text evidence="2">The sequence shown here is derived from an EMBL/GenBank/DDBJ whole genome shotgun (WGS) entry which is preliminary data.</text>
</comment>
<keyword evidence="3" id="KW-1185">Reference proteome</keyword>
<keyword evidence="1" id="KW-0732">Signal</keyword>
<organism evidence="2 3">
    <name type="scientific">Desulfonatronospira thiodismutans ASO3-1</name>
    <dbReference type="NCBI Taxonomy" id="555779"/>
    <lineage>
        <taxon>Bacteria</taxon>
        <taxon>Pseudomonadati</taxon>
        <taxon>Thermodesulfobacteriota</taxon>
        <taxon>Desulfovibrionia</taxon>
        <taxon>Desulfovibrionales</taxon>
        <taxon>Desulfonatronovibrionaceae</taxon>
        <taxon>Desulfonatronospira</taxon>
    </lineage>
</organism>
<name>D6SMG7_9BACT</name>
<dbReference type="AlphaFoldDB" id="D6SMG7"/>
<evidence type="ECO:0000256" key="1">
    <source>
        <dbReference type="SAM" id="SignalP"/>
    </source>
</evidence>
<proteinExistence type="predicted"/>
<reference evidence="2" key="1">
    <citation type="submission" date="2010-05" db="EMBL/GenBank/DDBJ databases">
        <title>The draft genome of Desulfonatronospira thiodismutans ASO3-1.</title>
        <authorList>
            <consortium name="US DOE Joint Genome Institute (JGI-PGF)"/>
            <person name="Lucas S."/>
            <person name="Copeland A."/>
            <person name="Lapidus A."/>
            <person name="Cheng J.-F."/>
            <person name="Bruce D."/>
            <person name="Goodwin L."/>
            <person name="Pitluck S."/>
            <person name="Chertkov O."/>
            <person name="Brettin T."/>
            <person name="Detter J.C."/>
            <person name="Han C."/>
            <person name="Land M.L."/>
            <person name="Hauser L."/>
            <person name="Kyrpides N."/>
            <person name="Mikhailova N."/>
            <person name="Muyzer G."/>
            <person name="Woyke T."/>
        </authorList>
    </citation>
    <scope>NUCLEOTIDE SEQUENCE [LARGE SCALE GENOMIC DNA]</scope>
    <source>
        <strain evidence="2">ASO3-1</strain>
    </source>
</reference>
<evidence type="ECO:0000313" key="3">
    <source>
        <dbReference type="Proteomes" id="UP000005496"/>
    </source>
</evidence>
<evidence type="ECO:0008006" key="4">
    <source>
        <dbReference type="Google" id="ProtNLM"/>
    </source>
</evidence>
<dbReference type="EMBL" id="ACJN02000001">
    <property type="protein sequence ID" value="EFI35878.1"/>
    <property type="molecule type" value="Genomic_DNA"/>
</dbReference>
<sequence length="227" mass="25692">MKQLLLMILIMIPTMTGCAWVEENFEQTIDPRLDHVTIYQRPTLDKARQDVPVYPVSFAQQDLTAVFFPFYVHERSGGSTDTGRKIGHLFWRSWVGEEVFPSISYRDMQDAPGKTAARRMAGEKEADLYVLGQVNHYLYGGSQGSTSIALTINIYCVQTDELVWSMAHSGRIDNARDRDFVLVTRRTWMPQSPEYVIVKNLAHDMGQPVKAWTRGTQGSIPSAGPAY</sequence>
<accession>D6SMG7</accession>
<gene>
    <name evidence="2" type="ORF">Dthio_PD3317</name>
</gene>
<dbReference type="eggNOG" id="COG1462">
    <property type="taxonomic scope" value="Bacteria"/>
</dbReference>
<protein>
    <recommendedName>
        <fullName evidence="4">Lipoprotein</fullName>
    </recommendedName>
</protein>
<dbReference type="Proteomes" id="UP000005496">
    <property type="component" value="Unassembled WGS sequence"/>
</dbReference>